<name>A0A420IAF0_9PEZI</name>
<comment type="caution">
    <text evidence="4">The sequence shown here is derived from an EMBL/GenBank/DDBJ whole genome shotgun (WGS) entry which is preliminary data.</text>
</comment>
<keyword evidence="5" id="KW-1185">Reference proteome</keyword>
<dbReference type="GO" id="GO:0003676">
    <property type="term" value="F:nucleic acid binding"/>
    <property type="evidence" value="ECO:0007669"/>
    <property type="project" value="InterPro"/>
</dbReference>
<feature type="domain" description="CCHC-type" evidence="3">
    <location>
        <begin position="363"/>
        <end position="377"/>
    </location>
</feature>
<sequence>MDIEMGQGPHRNTSADAPRWQPHPRTRVEPRPPPKSSPQVTTASEEGIRQPPIDEQWIQNAIARQLETSLAQIMEKFLANDNRMGVSQPAITQPESQKWNPPASDREEIRSNEIRKRRKFPLWDGEKRNFNSFIRELQDCIEIDRDLMGTNRAVWYDINFSLPNFAKNKISNFYATGSRIDWDYNQFIDHLKMTFGNRQELEDKQEILSKIKQKETQRFSEFFQRFDEVLAGAGGEHWPDDSKLVWLQRSLSESLKVQLIQTKLDLHDYIGSVRKIEEVAYKFEHTHLFKGSKPSGSNPTAVLSSTAPNVQYDADGDVIMSPMVSNNTPNRNRRGEGRERDKKARARFVDQAELARRKSEKLCVRCGADGHFIATCPYLPPTRPKTDIRTTTTNPPQLEEEVQVGGNGVISENE</sequence>
<keyword evidence="1" id="KW-0862">Zinc</keyword>
<evidence type="ECO:0000313" key="5">
    <source>
        <dbReference type="Proteomes" id="UP000283383"/>
    </source>
</evidence>
<feature type="region of interest" description="Disordered" evidence="2">
    <location>
        <begin position="320"/>
        <end position="345"/>
    </location>
</feature>
<gene>
    <name evidence="4" type="ORF">GcM3_100017</name>
</gene>
<evidence type="ECO:0000256" key="1">
    <source>
        <dbReference type="PROSITE-ProRule" id="PRU00047"/>
    </source>
</evidence>
<dbReference type="Pfam" id="PF03732">
    <property type="entry name" value="Retrotrans_gag"/>
    <property type="match status" value="1"/>
</dbReference>
<dbReference type="STRING" id="62708.A0A420IAF0"/>
<feature type="compositionally biased region" description="Basic and acidic residues" evidence="2">
    <location>
        <begin position="333"/>
        <end position="345"/>
    </location>
</feature>
<protein>
    <submittedName>
        <fullName evidence="4">Putative eka-like protein</fullName>
    </submittedName>
</protein>
<evidence type="ECO:0000313" key="4">
    <source>
        <dbReference type="EMBL" id="RKF71513.1"/>
    </source>
</evidence>
<dbReference type="EMBL" id="MCBQ01010036">
    <property type="protein sequence ID" value="RKF71513.1"/>
    <property type="molecule type" value="Genomic_DNA"/>
</dbReference>
<proteinExistence type="predicted"/>
<dbReference type="InterPro" id="IPR001878">
    <property type="entry name" value="Znf_CCHC"/>
</dbReference>
<dbReference type="PROSITE" id="PS50158">
    <property type="entry name" value="ZF_CCHC"/>
    <property type="match status" value="1"/>
</dbReference>
<dbReference type="AlphaFoldDB" id="A0A420IAF0"/>
<feature type="region of interest" description="Disordered" evidence="2">
    <location>
        <begin position="1"/>
        <end position="53"/>
    </location>
</feature>
<evidence type="ECO:0000256" key="2">
    <source>
        <dbReference type="SAM" id="MobiDB-lite"/>
    </source>
</evidence>
<organism evidence="4 5">
    <name type="scientific">Golovinomyces cichoracearum</name>
    <dbReference type="NCBI Taxonomy" id="62708"/>
    <lineage>
        <taxon>Eukaryota</taxon>
        <taxon>Fungi</taxon>
        <taxon>Dikarya</taxon>
        <taxon>Ascomycota</taxon>
        <taxon>Pezizomycotina</taxon>
        <taxon>Leotiomycetes</taxon>
        <taxon>Erysiphales</taxon>
        <taxon>Erysiphaceae</taxon>
        <taxon>Golovinomyces</taxon>
    </lineage>
</organism>
<accession>A0A420IAF0</accession>
<dbReference type="GO" id="GO:0008270">
    <property type="term" value="F:zinc ion binding"/>
    <property type="evidence" value="ECO:0007669"/>
    <property type="project" value="UniProtKB-KW"/>
</dbReference>
<dbReference type="InterPro" id="IPR005162">
    <property type="entry name" value="Retrotrans_gag_dom"/>
</dbReference>
<dbReference type="Proteomes" id="UP000283383">
    <property type="component" value="Unassembled WGS sequence"/>
</dbReference>
<reference evidence="4 5" key="1">
    <citation type="journal article" date="2018" name="BMC Genomics">
        <title>Comparative genome analyses reveal sequence features reflecting distinct modes of host-adaptation between dicot and monocot powdery mildew.</title>
        <authorList>
            <person name="Wu Y."/>
            <person name="Ma X."/>
            <person name="Pan Z."/>
            <person name="Kale S.D."/>
            <person name="Song Y."/>
            <person name="King H."/>
            <person name="Zhang Q."/>
            <person name="Presley C."/>
            <person name="Deng X."/>
            <person name="Wei C.I."/>
            <person name="Xiao S."/>
        </authorList>
    </citation>
    <scope>NUCLEOTIDE SEQUENCE [LARGE SCALE GENOMIC DNA]</scope>
    <source>
        <strain evidence="4">UMSG3</strain>
    </source>
</reference>
<keyword evidence="1" id="KW-0479">Metal-binding</keyword>
<evidence type="ECO:0000259" key="3">
    <source>
        <dbReference type="PROSITE" id="PS50158"/>
    </source>
</evidence>
<keyword evidence="1" id="KW-0863">Zinc-finger</keyword>